<proteinExistence type="predicted"/>
<dbReference type="Proteomes" id="UP001597383">
    <property type="component" value="Unassembled WGS sequence"/>
</dbReference>
<dbReference type="EMBL" id="JBHUHQ010000015">
    <property type="protein sequence ID" value="MFD2044771.1"/>
    <property type="molecule type" value="Genomic_DNA"/>
</dbReference>
<feature type="transmembrane region" description="Helical" evidence="1">
    <location>
        <begin position="6"/>
        <end position="23"/>
    </location>
</feature>
<keyword evidence="1" id="KW-0812">Transmembrane</keyword>
<comment type="caution">
    <text evidence="2">The sequence shown here is derived from an EMBL/GenBank/DDBJ whole genome shotgun (WGS) entry which is preliminary data.</text>
</comment>
<gene>
    <name evidence="2" type="ORF">ACFSJF_10875</name>
</gene>
<organism evidence="2 3">
    <name type="scientific">Ornithinibacillus salinisoli</name>
    <dbReference type="NCBI Taxonomy" id="1848459"/>
    <lineage>
        <taxon>Bacteria</taxon>
        <taxon>Bacillati</taxon>
        <taxon>Bacillota</taxon>
        <taxon>Bacilli</taxon>
        <taxon>Bacillales</taxon>
        <taxon>Bacillaceae</taxon>
        <taxon>Ornithinibacillus</taxon>
    </lineage>
</organism>
<evidence type="ECO:0000313" key="2">
    <source>
        <dbReference type="EMBL" id="MFD2044771.1"/>
    </source>
</evidence>
<name>A0ABW4W167_9BACI</name>
<feature type="transmembrane region" description="Helical" evidence="1">
    <location>
        <begin position="30"/>
        <end position="47"/>
    </location>
</feature>
<protein>
    <submittedName>
        <fullName evidence="2">Uncharacterized protein</fullName>
    </submittedName>
</protein>
<accession>A0ABW4W167</accession>
<keyword evidence="3" id="KW-1185">Reference proteome</keyword>
<sequence length="48" mass="5376">METNTIILVVLALILLVIGWKIAKKAIRLIVFLAAAGVVIYLLKDYFM</sequence>
<evidence type="ECO:0000256" key="1">
    <source>
        <dbReference type="SAM" id="Phobius"/>
    </source>
</evidence>
<keyword evidence="1" id="KW-1133">Transmembrane helix</keyword>
<evidence type="ECO:0000313" key="3">
    <source>
        <dbReference type="Proteomes" id="UP001597383"/>
    </source>
</evidence>
<dbReference type="RefSeq" id="WP_377555994.1">
    <property type="nucleotide sequence ID" value="NZ_JBHUHQ010000015.1"/>
</dbReference>
<keyword evidence="1" id="KW-0472">Membrane</keyword>
<reference evidence="3" key="1">
    <citation type="journal article" date="2019" name="Int. J. Syst. Evol. Microbiol.">
        <title>The Global Catalogue of Microorganisms (GCM) 10K type strain sequencing project: providing services to taxonomists for standard genome sequencing and annotation.</title>
        <authorList>
            <consortium name="The Broad Institute Genomics Platform"/>
            <consortium name="The Broad Institute Genome Sequencing Center for Infectious Disease"/>
            <person name="Wu L."/>
            <person name="Ma J."/>
        </authorList>
    </citation>
    <scope>NUCLEOTIDE SEQUENCE [LARGE SCALE GENOMIC DNA]</scope>
    <source>
        <strain evidence="3">R28</strain>
    </source>
</reference>